<dbReference type="SUPFAM" id="SSF48452">
    <property type="entry name" value="TPR-like"/>
    <property type="match status" value="5"/>
</dbReference>
<dbReference type="EMBL" id="PDEM01000024">
    <property type="protein sequence ID" value="PHZ84488.1"/>
    <property type="molecule type" value="Genomic_DNA"/>
</dbReference>
<dbReference type="InterPro" id="IPR019734">
    <property type="entry name" value="TPR_rpt"/>
</dbReference>
<reference evidence="3 4" key="1">
    <citation type="submission" date="2017-10" db="EMBL/GenBank/DDBJ databases">
        <title>Frigbacter circumglobatus gen. nov. sp. nov., isolated from sediment cultured in situ.</title>
        <authorList>
            <person name="Zhao Z."/>
        </authorList>
    </citation>
    <scope>NUCLEOTIDE SEQUENCE [LARGE SCALE GENOMIC DNA]</scope>
    <source>
        <strain evidence="3 4">ZYL</strain>
    </source>
</reference>
<feature type="repeat" description="TPR" evidence="1">
    <location>
        <begin position="169"/>
        <end position="202"/>
    </location>
</feature>
<evidence type="ECO:0000256" key="2">
    <source>
        <dbReference type="SAM" id="MobiDB-lite"/>
    </source>
</evidence>
<dbReference type="InterPro" id="IPR014266">
    <property type="entry name" value="PEP-CTERM_TPR_PrsT"/>
</dbReference>
<dbReference type="InParanoid" id="A0A2G4YQ92"/>
<proteinExistence type="predicted"/>
<feature type="region of interest" description="Disordered" evidence="2">
    <location>
        <begin position="1"/>
        <end position="25"/>
    </location>
</feature>
<evidence type="ECO:0000313" key="3">
    <source>
        <dbReference type="EMBL" id="PHZ84488.1"/>
    </source>
</evidence>
<name>A0A2G4YQ92_9PROT</name>
<dbReference type="Pfam" id="PF14559">
    <property type="entry name" value="TPR_19"/>
    <property type="match status" value="4"/>
</dbReference>
<dbReference type="OrthoDB" id="7637125at2"/>
<feature type="repeat" description="TPR" evidence="1">
    <location>
        <begin position="653"/>
        <end position="686"/>
    </location>
</feature>
<comment type="caution">
    <text evidence="3">The sequence shown here is derived from an EMBL/GenBank/DDBJ whole genome shotgun (WGS) entry which is preliminary data.</text>
</comment>
<gene>
    <name evidence="3" type="primary">prsT</name>
    <name evidence="3" type="ORF">CRD36_11830</name>
</gene>
<organism evidence="3 4">
    <name type="scientific">Paremcibacter congregatus</name>
    <dbReference type="NCBI Taxonomy" id="2043170"/>
    <lineage>
        <taxon>Bacteria</taxon>
        <taxon>Pseudomonadati</taxon>
        <taxon>Pseudomonadota</taxon>
        <taxon>Alphaproteobacteria</taxon>
        <taxon>Emcibacterales</taxon>
        <taxon>Emcibacteraceae</taxon>
        <taxon>Paremcibacter</taxon>
    </lineage>
</organism>
<dbReference type="Pfam" id="PF13432">
    <property type="entry name" value="TPR_16"/>
    <property type="match status" value="2"/>
</dbReference>
<keyword evidence="1" id="KW-0802">TPR repeat</keyword>
<dbReference type="PROSITE" id="PS50005">
    <property type="entry name" value="TPR"/>
    <property type="match status" value="5"/>
</dbReference>
<sequence length="974" mass="108226">MHAPTALERHRMQKTEVPHSHNRDSGARWMKRLRTMGYTALCSGVILAAASNPAAAVAQTTLQPRQAEQSYEKARIKFHSGETAAAAIHLKNALQAYPGHLPSRILMAEILISNGDGAGAEIELNYAQERGADEDRLVVLFGHAYILQGKNDYLLDVIRNGNRDNSVEADISYLRGRAYFANKKLANAKQNFEAALARNPYLYQAQLGLAQVAAVHKNFAEAMQYVDAALALDASHANSWILKAKIYKLRGFRDEAMSAINEAMALDNKNVLIRLTRAALLIDAKNFDDAEKDVNFILDLIPREPRAKYLKAIINAAQGDYATSSSTMTEVINILRAVPPEVMEANPTYYYLSGLTNFQFGNIDEARDNLHKYLKIERNDIGAKRLLGALELKAGKPLAANAVLADANRDQPNNPTILTLLGMAYLQIGNVERANIYLERVTKLLPDSSESLTNLARGKMAAGSFDDAINNLLKAEEHNFSSRDVKLLLIKAYQQSGNTAKAVEIAEKLLEKEPDNTYFLNLYGTAMGLAGNHKKAREIYERVQSLNKDDLTSLLHLARMDVVEGQTTQAISSLKTKLEDLPDSPVLMLELGNIYKGLQDSKNALFWYKKAHSVNSKDFLVLQHLVQGYLMNQDVKSSLAATTEYIDSNPESAEAYQLQGKLYQQAGKPADAIESLKRAVDYDTNRGEALLTLAKAQLRINDRASATKNLQKAIVWDENLIDAYIALIRMAIEDKNKASGFAMIAQVRKLSEKTSPAADILSGDLHLALKNYTQAREAYHAALRIGDNPVAIMGLYKAHAGLGDDKEAIRVLEDWYQKYPEDIRSALSLGAAYRRAGQIDTAVVFHEKLVQDNPDMPVVLNNAANIHFLAGTKDKALEYARKAHELMPDNANIMDTLAWIETRLDNPEAALPLLRKAMVLHFSDPEIKYHLAITLDKLNRRSEARKLLTEALASRKNFADKDEAQAILANWRKK</sequence>
<dbReference type="InterPro" id="IPR011990">
    <property type="entry name" value="TPR-like_helical_dom_sf"/>
</dbReference>
<feature type="repeat" description="TPR" evidence="1">
    <location>
        <begin position="823"/>
        <end position="856"/>
    </location>
</feature>
<dbReference type="Proteomes" id="UP000229730">
    <property type="component" value="Unassembled WGS sequence"/>
</dbReference>
<keyword evidence="4" id="KW-1185">Reference proteome</keyword>
<accession>A0A2G4YQ92</accession>
<dbReference type="AlphaFoldDB" id="A0A2G4YQ92"/>
<dbReference type="NCBIfam" id="TIGR02917">
    <property type="entry name" value="PEP_TPR_lipo"/>
    <property type="match status" value="1"/>
</dbReference>
<feature type="compositionally biased region" description="Basic and acidic residues" evidence="2">
    <location>
        <begin position="7"/>
        <end position="25"/>
    </location>
</feature>
<evidence type="ECO:0000313" key="4">
    <source>
        <dbReference type="Proteomes" id="UP000229730"/>
    </source>
</evidence>
<dbReference type="PANTHER" id="PTHR12558:SF13">
    <property type="entry name" value="CELL DIVISION CYCLE PROTEIN 27 HOMOLOG"/>
    <property type="match status" value="1"/>
</dbReference>
<feature type="repeat" description="TPR" evidence="1">
    <location>
        <begin position="857"/>
        <end position="890"/>
    </location>
</feature>
<dbReference type="Pfam" id="PF13181">
    <property type="entry name" value="TPR_8"/>
    <property type="match status" value="1"/>
</dbReference>
<protein>
    <submittedName>
        <fullName evidence="3">PEP-CTERM system TPR-repeat protein PrsT</fullName>
    </submittedName>
</protein>
<evidence type="ECO:0000256" key="1">
    <source>
        <dbReference type="PROSITE-ProRule" id="PRU00339"/>
    </source>
</evidence>
<dbReference type="PANTHER" id="PTHR12558">
    <property type="entry name" value="CELL DIVISION CYCLE 16,23,27"/>
    <property type="match status" value="1"/>
</dbReference>
<dbReference type="Gene3D" id="1.25.40.10">
    <property type="entry name" value="Tetratricopeptide repeat domain"/>
    <property type="match status" value="3"/>
</dbReference>
<dbReference type="SMART" id="SM00028">
    <property type="entry name" value="TPR"/>
    <property type="match status" value="17"/>
</dbReference>
<feature type="repeat" description="TPR" evidence="1">
    <location>
        <begin position="415"/>
        <end position="448"/>
    </location>
</feature>